<keyword evidence="1" id="KW-0732">Signal</keyword>
<keyword evidence="3" id="KW-1185">Reference proteome</keyword>
<feature type="chain" id="PRO_5046180182" evidence="1">
    <location>
        <begin position="24"/>
        <end position="249"/>
    </location>
</feature>
<dbReference type="EMBL" id="BMLI01000004">
    <property type="protein sequence ID" value="GGN12584.1"/>
    <property type="molecule type" value="Genomic_DNA"/>
</dbReference>
<feature type="signal peptide" evidence="1">
    <location>
        <begin position="1"/>
        <end position="23"/>
    </location>
</feature>
<dbReference type="Proteomes" id="UP000632339">
    <property type="component" value="Unassembled WGS sequence"/>
</dbReference>
<evidence type="ECO:0000313" key="2">
    <source>
        <dbReference type="EMBL" id="GGN12584.1"/>
    </source>
</evidence>
<accession>A0ABQ2IJA0</accession>
<name>A0ABQ2IJA0_9BACT</name>
<comment type="caution">
    <text evidence="2">The sequence shown here is derived from an EMBL/GenBank/DDBJ whole genome shotgun (WGS) entry which is preliminary data.</text>
</comment>
<evidence type="ECO:0000313" key="3">
    <source>
        <dbReference type="Proteomes" id="UP000632339"/>
    </source>
</evidence>
<proteinExistence type="predicted"/>
<reference evidence="3" key="1">
    <citation type="journal article" date="2019" name="Int. J. Syst. Evol. Microbiol.">
        <title>The Global Catalogue of Microorganisms (GCM) 10K type strain sequencing project: providing services to taxonomists for standard genome sequencing and annotation.</title>
        <authorList>
            <consortium name="The Broad Institute Genomics Platform"/>
            <consortium name="The Broad Institute Genome Sequencing Center for Infectious Disease"/>
            <person name="Wu L."/>
            <person name="Ma J."/>
        </authorList>
    </citation>
    <scope>NUCLEOTIDE SEQUENCE [LARGE SCALE GENOMIC DNA]</scope>
    <source>
        <strain evidence="3">CGMCC 1.6375</strain>
    </source>
</reference>
<protein>
    <submittedName>
        <fullName evidence="2">Uncharacterized protein</fullName>
    </submittedName>
</protein>
<evidence type="ECO:0000256" key="1">
    <source>
        <dbReference type="SAM" id="SignalP"/>
    </source>
</evidence>
<dbReference type="RefSeq" id="WP_229220164.1">
    <property type="nucleotide sequence ID" value="NZ_BMLI01000004.1"/>
</dbReference>
<sequence>MMKMTTLTLTTGLSAMIFGSSFAQKPGEQYNNADYKLKAAEVVYESRIDALVFEVTVEGQAGKTVPKPVGSMSGAPVLGYVFPTTLKSRDVGFSATEGIVAMALTAHPDMDDTPLWDENADGKYDNDGVVWHAHWVVLTKDERVPGGLSVKEFKAGDKTVELPKTAPGLPFFFDSPGFNVISQGPSMRVVVPSFRVHHQRDFKFDAVACYMQMSHSDGHHKAGSEPMLGVYNVFGVLSGNLSLPYTVKK</sequence>
<gene>
    <name evidence="2" type="ORF">GCM10010967_55790</name>
</gene>
<organism evidence="2 3">
    <name type="scientific">Dyadobacter beijingensis</name>
    <dbReference type="NCBI Taxonomy" id="365489"/>
    <lineage>
        <taxon>Bacteria</taxon>
        <taxon>Pseudomonadati</taxon>
        <taxon>Bacteroidota</taxon>
        <taxon>Cytophagia</taxon>
        <taxon>Cytophagales</taxon>
        <taxon>Spirosomataceae</taxon>
        <taxon>Dyadobacter</taxon>
    </lineage>
</organism>